<sequence>KILAKTQDADLFNSLQFLRIASDYEITKTKIKNREETIHSNLEKRKHLFEATIKNLNEINKLNEGSLIGNVEIISDLYKSLSSFIRLETLEDFRGISEFELTQLTASNLKALENLSNKNTVGRMTKTLNKQSKVKSPATVEQQGEVQKLINTFSTNINAPMKHINFPGHYW</sequence>
<feature type="non-terminal residue" evidence="1">
    <location>
        <position position="1"/>
    </location>
</feature>
<evidence type="ECO:0000313" key="2">
    <source>
        <dbReference type="Proteomes" id="UP000663824"/>
    </source>
</evidence>
<protein>
    <submittedName>
        <fullName evidence="1">Uncharacterized protein</fullName>
    </submittedName>
</protein>
<proteinExistence type="predicted"/>
<dbReference type="Proteomes" id="UP000663824">
    <property type="component" value="Unassembled WGS sequence"/>
</dbReference>
<organism evidence="1 2">
    <name type="scientific">Rotaria magnacalcarata</name>
    <dbReference type="NCBI Taxonomy" id="392030"/>
    <lineage>
        <taxon>Eukaryota</taxon>
        <taxon>Metazoa</taxon>
        <taxon>Spiralia</taxon>
        <taxon>Gnathifera</taxon>
        <taxon>Rotifera</taxon>
        <taxon>Eurotatoria</taxon>
        <taxon>Bdelloidea</taxon>
        <taxon>Philodinida</taxon>
        <taxon>Philodinidae</taxon>
        <taxon>Rotaria</taxon>
    </lineage>
</organism>
<dbReference type="AlphaFoldDB" id="A0A816W0M1"/>
<reference evidence="1" key="1">
    <citation type="submission" date="2021-02" db="EMBL/GenBank/DDBJ databases">
        <authorList>
            <person name="Nowell W R."/>
        </authorList>
    </citation>
    <scope>NUCLEOTIDE SEQUENCE</scope>
</reference>
<gene>
    <name evidence="1" type="ORF">MBJ925_LOCUS27008</name>
</gene>
<comment type="caution">
    <text evidence="1">The sequence shown here is derived from an EMBL/GenBank/DDBJ whole genome shotgun (WGS) entry which is preliminary data.</text>
</comment>
<evidence type="ECO:0000313" key="1">
    <source>
        <dbReference type="EMBL" id="CAF2127477.1"/>
    </source>
</evidence>
<name>A0A816W0M1_9BILA</name>
<accession>A0A816W0M1</accession>
<dbReference type="EMBL" id="CAJNRE010014385">
    <property type="protein sequence ID" value="CAF2127477.1"/>
    <property type="molecule type" value="Genomic_DNA"/>
</dbReference>